<evidence type="ECO:0000313" key="1">
    <source>
        <dbReference type="EMBL" id="CAI8057637.1"/>
    </source>
</evidence>
<feature type="non-terminal residue" evidence="1">
    <location>
        <position position="1"/>
    </location>
</feature>
<name>A0AA35U2Q5_GEOBA</name>
<gene>
    <name evidence="1" type="ORF">GBAR_LOCUS31407</name>
</gene>
<reference evidence="1" key="1">
    <citation type="submission" date="2023-03" db="EMBL/GenBank/DDBJ databases">
        <authorList>
            <person name="Steffen K."/>
            <person name="Cardenas P."/>
        </authorList>
    </citation>
    <scope>NUCLEOTIDE SEQUENCE</scope>
</reference>
<sequence>FYTPQGLLRIVSINNNTFLVVTVDLKGEFPEPVCEAGQKDLGRPGLVKTVPQNTEHLQFELWNTGPRWCLICI</sequence>
<keyword evidence="2" id="KW-1185">Reference proteome</keyword>
<dbReference type="EMBL" id="CASHTH010004464">
    <property type="protein sequence ID" value="CAI8057637.1"/>
    <property type="molecule type" value="Genomic_DNA"/>
</dbReference>
<proteinExistence type="predicted"/>
<accession>A0AA35U2Q5</accession>
<dbReference type="Proteomes" id="UP001174909">
    <property type="component" value="Unassembled WGS sequence"/>
</dbReference>
<comment type="caution">
    <text evidence="1">The sequence shown here is derived from an EMBL/GenBank/DDBJ whole genome shotgun (WGS) entry which is preliminary data.</text>
</comment>
<evidence type="ECO:0000313" key="2">
    <source>
        <dbReference type="Proteomes" id="UP001174909"/>
    </source>
</evidence>
<protein>
    <submittedName>
        <fullName evidence="1">Uncharacterized protein</fullName>
    </submittedName>
</protein>
<dbReference type="AlphaFoldDB" id="A0AA35U2Q5"/>
<organism evidence="1 2">
    <name type="scientific">Geodia barretti</name>
    <name type="common">Barrett's horny sponge</name>
    <dbReference type="NCBI Taxonomy" id="519541"/>
    <lineage>
        <taxon>Eukaryota</taxon>
        <taxon>Metazoa</taxon>
        <taxon>Porifera</taxon>
        <taxon>Demospongiae</taxon>
        <taxon>Heteroscleromorpha</taxon>
        <taxon>Tetractinellida</taxon>
        <taxon>Astrophorina</taxon>
        <taxon>Geodiidae</taxon>
        <taxon>Geodia</taxon>
    </lineage>
</organism>